<dbReference type="SUPFAM" id="SSF159270">
    <property type="entry name" value="YmcC-like"/>
    <property type="match status" value="1"/>
</dbReference>
<proteinExistence type="predicted"/>
<dbReference type="AlphaFoldDB" id="A0A7D4SYW7"/>
<dbReference type="Proteomes" id="UP000504724">
    <property type="component" value="Chromosome"/>
</dbReference>
<dbReference type="Gene3D" id="2.40.360.10">
    <property type="entry name" value="YmcC-like"/>
    <property type="match status" value="1"/>
</dbReference>
<dbReference type="InterPro" id="IPR023373">
    <property type="entry name" value="YmcC_sf"/>
</dbReference>
<keyword evidence="1" id="KW-0732">Signal</keyword>
<protein>
    <submittedName>
        <fullName evidence="2">YjbF family lipoprotein</fullName>
    </submittedName>
</protein>
<accession>A0A7D4SYW7</accession>
<dbReference type="InterPro" id="IPR021308">
    <property type="entry name" value="GfcB"/>
</dbReference>
<dbReference type="PROSITE" id="PS51257">
    <property type="entry name" value="PROKAR_LIPOPROTEIN"/>
    <property type="match status" value="1"/>
</dbReference>
<dbReference type="KEGG" id="txa:HQN79_00850"/>
<sequence>MKRIYLLILLGVFVSGCSSTSDKNSSSFFSSSAKLLTNLVSTPVVTKAQADKLPYASIYASFSGGAYGMMVLGYYQEPVRKWYSADRYALAFNGNQIQQIYTPKGVQVEANAVQFYAGEPFKDVSAERNMPVIYKVNFPEQNRYGLLAEGELRIAGEEVRTLWGEPVRLQRLEETLSIKGLNKSWVNIYWRDPKTGFIWESEQYWGGGPRVKFQVLKPWMEVLYP</sequence>
<dbReference type="RefSeq" id="WP_173283818.1">
    <property type="nucleotide sequence ID" value="NZ_CP054020.1"/>
</dbReference>
<gene>
    <name evidence="2" type="ORF">HQN79_00850</name>
</gene>
<feature type="signal peptide" evidence="1">
    <location>
        <begin position="1"/>
        <end position="20"/>
    </location>
</feature>
<reference evidence="2 3" key="1">
    <citation type="submission" date="2020-05" db="EMBL/GenBank/DDBJ databases">
        <title>Thiomicrorhabdus sediminis sp.nov. and Thiomicrorhabdus xiamenensis sp.nov., novel sulfur-oxidizing bacteria isolated from coastal sediment.</title>
        <authorList>
            <person name="Liu X."/>
        </authorList>
    </citation>
    <scope>NUCLEOTIDE SEQUENCE [LARGE SCALE GENOMIC DNA]</scope>
    <source>
        <strain evidence="2 3">G2</strain>
    </source>
</reference>
<name>A0A7D4SYW7_9GAMM</name>
<keyword evidence="3" id="KW-1185">Reference proteome</keyword>
<evidence type="ECO:0000313" key="2">
    <source>
        <dbReference type="EMBL" id="QKI88222.1"/>
    </source>
</evidence>
<dbReference type="EMBL" id="CP054020">
    <property type="protein sequence ID" value="QKI88222.1"/>
    <property type="molecule type" value="Genomic_DNA"/>
</dbReference>
<keyword evidence="2" id="KW-0449">Lipoprotein</keyword>
<evidence type="ECO:0000313" key="3">
    <source>
        <dbReference type="Proteomes" id="UP000504724"/>
    </source>
</evidence>
<feature type="chain" id="PRO_5028937023" evidence="1">
    <location>
        <begin position="21"/>
        <end position="225"/>
    </location>
</feature>
<evidence type="ECO:0000256" key="1">
    <source>
        <dbReference type="SAM" id="SignalP"/>
    </source>
</evidence>
<organism evidence="2 3">
    <name type="scientific">Thiomicrorhabdus xiamenensis</name>
    <dbReference type="NCBI Taxonomy" id="2739063"/>
    <lineage>
        <taxon>Bacteria</taxon>
        <taxon>Pseudomonadati</taxon>
        <taxon>Pseudomonadota</taxon>
        <taxon>Gammaproteobacteria</taxon>
        <taxon>Thiotrichales</taxon>
        <taxon>Piscirickettsiaceae</taxon>
        <taxon>Thiomicrorhabdus</taxon>
    </lineage>
</organism>
<dbReference type="Pfam" id="PF11102">
    <property type="entry name" value="YjbF"/>
    <property type="match status" value="1"/>
</dbReference>